<keyword evidence="4" id="KW-0520">NAD</keyword>
<comment type="subcellular location">
    <subcellularLocation>
        <location evidence="1">Nucleus</location>
    </subcellularLocation>
</comment>
<evidence type="ECO:0000256" key="2">
    <source>
        <dbReference type="ARBA" id="ARBA00022676"/>
    </source>
</evidence>
<dbReference type="SMART" id="SM00506">
    <property type="entry name" value="A1pp"/>
    <property type="match status" value="2"/>
</dbReference>
<dbReference type="PANTHER" id="PTHR14453">
    <property type="entry name" value="PARP/ZINC FINGER CCCH TYPE DOMAIN CONTAINING PROTEIN"/>
    <property type="match status" value="1"/>
</dbReference>
<dbReference type="InterPro" id="IPR043472">
    <property type="entry name" value="Macro_dom-like"/>
</dbReference>
<dbReference type="PROSITE" id="PS51154">
    <property type="entry name" value="MACRO"/>
    <property type="match status" value="2"/>
</dbReference>
<evidence type="ECO:0000256" key="3">
    <source>
        <dbReference type="ARBA" id="ARBA00022679"/>
    </source>
</evidence>
<dbReference type="SUPFAM" id="SSF56399">
    <property type="entry name" value="ADP-ribosylation"/>
    <property type="match status" value="1"/>
</dbReference>
<keyword evidence="2" id="KW-0328">Glycosyltransferase</keyword>
<reference evidence="8" key="2">
    <citation type="submission" date="2025-09" db="UniProtKB">
        <authorList>
            <consortium name="Ensembl"/>
        </authorList>
    </citation>
    <scope>IDENTIFICATION</scope>
</reference>
<evidence type="ECO:0000256" key="4">
    <source>
        <dbReference type="ARBA" id="ARBA00023027"/>
    </source>
</evidence>
<organism evidence="8 9">
    <name type="scientific">Gadus morhua</name>
    <name type="common">Atlantic cod</name>
    <dbReference type="NCBI Taxonomy" id="8049"/>
    <lineage>
        <taxon>Eukaryota</taxon>
        <taxon>Metazoa</taxon>
        <taxon>Chordata</taxon>
        <taxon>Craniata</taxon>
        <taxon>Vertebrata</taxon>
        <taxon>Euteleostomi</taxon>
        <taxon>Actinopterygii</taxon>
        <taxon>Neopterygii</taxon>
        <taxon>Teleostei</taxon>
        <taxon>Neoteleostei</taxon>
        <taxon>Acanthomorphata</taxon>
        <taxon>Zeiogadaria</taxon>
        <taxon>Gadariae</taxon>
        <taxon>Gadiformes</taxon>
        <taxon>Gadoidei</taxon>
        <taxon>Gadidae</taxon>
        <taxon>Gadus</taxon>
    </lineage>
</organism>
<dbReference type="GO" id="GO:0003950">
    <property type="term" value="F:NAD+ poly-ADP-ribosyltransferase activity"/>
    <property type="evidence" value="ECO:0007669"/>
    <property type="project" value="TreeGrafter"/>
</dbReference>
<dbReference type="SUPFAM" id="SSF52949">
    <property type="entry name" value="Macro domain-like"/>
    <property type="match status" value="2"/>
</dbReference>
<name>A0A8C5C246_GADMO</name>
<dbReference type="GO" id="GO:0070212">
    <property type="term" value="P:protein poly-ADP-ribosylation"/>
    <property type="evidence" value="ECO:0007669"/>
    <property type="project" value="TreeGrafter"/>
</dbReference>
<reference evidence="8" key="1">
    <citation type="submission" date="2025-08" db="UniProtKB">
        <authorList>
            <consortium name="Ensembl"/>
        </authorList>
    </citation>
    <scope>IDENTIFICATION</scope>
</reference>
<dbReference type="Ensembl" id="ENSGMOT00000065823.1">
    <property type="protein sequence ID" value="ENSGMOP00000054598.1"/>
    <property type="gene ID" value="ENSGMOG00000031297.1"/>
</dbReference>
<keyword evidence="3" id="KW-0808">Transferase</keyword>
<evidence type="ECO:0000256" key="6">
    <source>
        <dbReference type="SAM" id="MobiDB-lite"/>
    </source>
</evidence>
<evidence type="ECO:0000259" key="7">
    <source>
        <dbReference type="PROSITE" id="PS51154"/>
    </source>
</evidence>
<dbReference type="Gene3D" id="3.40.220.10">
    <property type="entry name" value="Leucine Aminopeptidase, subunit E, domain 1"/>
    <property type="match status" value="2"/>
</dbReference>
<dbReference type="GO" id="GO:0044389">
    <property type="term" value="F:ubiquitin-like protein ligase binding"/>
    <property type="evidence" value="ECO:0007669"/>
    <property type="project" value="TreeGrafter"/>
</dbReference>
<feature type="domain" description="Macro" evidence="7">
    <location>
        <begin position="1"/>
        <end position="197"/>
    </location>
</feature>
<accession>A0A8C5C246</accession>
<feature type="domain" description="Macro" evidence="7">
    <location>
        <begin position="220"/>
        <end position="385"/>
    </location>
</feature>
<dbReference type="GO" id="GO:1990404">
    <property type="term" value="F:NAD+-protein mono-ADP-ribosyltransferase activity"/>
    <property type="evidence" value="ECO:0007669"/>
    <property type="project" value="TreeGrafter"/>
</dbReference>
<dbReference type="InterPro" id="IPR002589">
    <property type="entry name" value="Macro_dom"/>
</dbReference>
<dbReference type="OMA" id="CTQIIVE"/>
<dbReference type="AlphaFoldDB" id="A0A8C5C246"/>
<keyword evidence="9" id="KW-1185">Reference proteome</keyword>
<protein>
    <recommendedName>
        <fullName evidence="7">Macro domain-containing protein</fullName>
    </recommendedName>
</protein>
<evidence type="ECO:0000256" key="5">
    <source>
        <dbReference type="ARBA" id="ARBA00023242"/>
    </source>
</evidence>
<dbReference type="GO" id="GO:0060335">
    <property type="term" value="P:positive regulation of type II interferon-mediated signaling pathway"/>
    <property type="evidence" value="ECO:0007669"/>
    <property type="project" value="TreeGrafter"/>
</dbReference>
<feature type="region of interest" description="Disordered" evidence="6">
    <location>
        <begin position="491"/>
        <end position="512"/>
    </location>
</feature>
<dbReference type="GO" id="GO:0005634">
    <property type="term" value="C:nucleus"/>
    <property type="evidence" value="ECO:0007669"/>
    <property type="project" value="UniProtKB-SubCell"/>
</dbReference>
<evidence type="ECO:0000313" key="8">
    <source>
        <dbReference type="Ensembl" id="ENSGMOP00000054598.1"/>
    </source>
</evidence>
<evidence type="ECO:0000256" key="1">
    <source>
        <dbReference type="ARBA" id="ARBA00004123"/>
    </source>
</evidence>
<dbReference type="GO" id="GO:0005737">
    <property type="term" value="C:cytoplasm"/>
    <property type="evidence" value="ECO:0007669"/>
    <property type="project" value="TreeGrafter"/>
</dbReference>
<dbReference type="GeneTree" id="ENSGT00940000158837"/>
<dbReference type="Pfam" id="PF01661">
    <property type="entry name" value="Macro"/>
    <property type="match status" value="2"/>
</dbReference>
<evidence type="ECO:0000313" key="9">
    <source>
        <dbReference type="Proteomes" id="UP000694546"/>
    </source>
</evidence>
<sequence length="683" mass="75194">MTKTNQLKMPLDGNGINILRQCGPAIKDVLKYKYECSIDVLGMDSVMGEDFAHAVVNVANENPPHYGGPALALCEAGGPDIQSDSDKYIKRNGALKTGDAVIGNPGYDVQWAEPQLKRTVKSILDRAEENNFKSVAIPALSSVVFNFPVDKCTDIIVDTVRKYIECGYQRGILCEIVLVNNDEPAVKEMERACRQAFGSMNAPVSQAARSKTNTSGSKTSQTPLTVQIGNVHLTLRKGYIQEQETDVIVNTTGDNLCLSNGEVSKAILKKAGSKMQEEIDKKYKIAKKSLPLVLKTNSYGLGCKDVYHTLVPVKGVDRAGEVTTSIAFPAIGTGHLGFTKQEVAQIMTKAVEDSAQKMQTKMEVDFVIHPPENDTFMVTYSSQNTSSAPEVRMSSASIEANEEARSWLEELLRCSGTATVNNNFIQYLGVEELHQLNSGAAPATWIEEFFEKGCAKIKVQAESPKDVIVHVLKAETLLCAVQKEFARGVKAHMPMPPTRGSMSDAASIDPGDREHQFKEQGLSIQRVRNFLLQIVNAALMEVFELKKKQLGSSSPPRRMYHRIPAQFCSRLQDIGFQREYAPPSDPKYGEGIYFSGSVRGAVDLWREQSHQDVYQYYVEAKVLTGKSTPGKRDLIMPPPVGDDPLVRFESLSGGTDICVIFNGHQALPECIIICKSFRKPVIV</sequence>
<proteinExistence type="predicted"/>
<dbReference type="InterPro" id="IPR052056">
    <property type="entry name" value="Mono-ARTD/PARP"/>
</dbReference>
<dbReference type="PANTHER" id="PTHR14453:SF70">
    <property type="entry name" value="PROTEIN MONO-ADP-RIBOSYLTRANSFERASE PARP9"/>
    <property type="match status" value="1"/>
</dbReference>
<dbReference type="GO" id="GO:0010629">
    <property type="term" value="P:negative regulation of gene expression"/>
    <property type="evidence" value="ECO:0007669"/>
    <property type="project" value="TreeGrafter"/>
</dbReference>
<keyword evidence="5" id="KW-0539">Nucleus</keyword>
<dbReference type="Proteomes" id="UP000694546">
    <property type="component" value="Chromosome 20"/>
</dbReference>
<dbReference type="Gene3D" id="3.90.228.10">
    <property type="match status" value="1"/>
</dbReference>
<dbReference type="GO" id="GO:0003714">
    <property type="term" value="F:transcription corepressor activity"/>
    <property type="evidence" value="ECO:0007669"/>
    <property type="project" value="TreeGrafter"/>
</dbReference>